<dbReference type="SUPFAM" id="SSF56112">
    <property type="entry name" value="Protein kinase-like (PK-like)"/>
    <property type="match status" value="1"/>
</dbReference>
<evidence type="ECO:0000259" key="19">
    <source>
        <dbReference type="PROSITE" id="PS50011"/>
    </source>
</evidence>
<evidence type="ECO:0000256" key="2">
    <source>
        <dbReference type="ARBA" id="ARBA00006692"/>
    </source>
</evidence>
<dbReference type="Proteomes" id="UP000762676">
    <property type="component" value="Unassembled WGS sequence"/>
</dbReference>
<keyword evidence="8 16" id="KW-0547">Nucleotide-binding</keyword>
<keyword evidence="18" id="KW-0472">Membrane</keyword>
<keyword evidence="7" id="KW-0479">Metal-binding</keyword>
<sequence length="519" mass="57657">MALTTATFDGTANNKSSNNTTSTNSNHHDQQRQHRHSFSNGSPPSASVSDAQFQPLSARDARDISRQVTATGGSRLHRSSTEPSVSEQDSSGYPVRNTPYERLSLDLANDPRVMKEITLGRRIAFYRIRGELGTGNFSQVKMGIHVLTKEKVAIKILDKTKLDQKTQRLLSREITSMERLHHPNVIRLYEVVETLAKLHIIMEYAGGGELFTKISNEGRLAEDEAKCLFAQLVAAVEHIHDNNIVHRDLKAENVFYASPRWIKVGDFGFSTVARSGETLNTFCGSPPYAAPELFKDEHYYGVFVDIWALGILLYFMVTGLMPFRAETVAKLKKCILDGSYTVPSYVSDSCVFLIRSILKHIPQDRFTIAEIKRSEWLDGQEFPGPQEAYRLNPSVDSKSIDDEEREARLILENLGIREDHFRQSNIKDSRSSITGTYRIVLHRVQKRNSGLPEANLGAIGTSGSAGGGYDTPEGIGGREGGGGYSMTAVEKRRGKRFTPSNNNARSVGSKPQSKTCAIL</sequence>
<keyword evidence="11" id="KW-0460">Magnesium</keyword>
<comment type="caution">
    <text evidence="20">The sequence shown here is derived from an EMBL/GenBank/DDBJ whole genome shotgun (WGS) entry which is preliminary data.</text>
</comment>
<evidence type="ECO:0000256" key="10">
    <source>
        <dbReference type="ARBA" id="ARBA00022840"/>
    </source>
</evidence>
<dbReference type="FunFam" id="1.10.510.10:FF:000346">
    <property type="entry name" value="Serine/threonine-protein kinase NIM1"/>
    <property type="match status" value="1"/>
</dbReference>
<evidence type="ECO:0000256" key="16">
    <source>
        <dbReference type="PROSITE-ProRule" id="PRU10141"/>
    </source>
</evidence>
<dbReference type="GO" id="GO:0035556">
    <property type="term" value="P:intracellular signal transduction"/>
    <property type="evidence" value="ECO:0007669"/>
    <property type="project" value="TreeGrafter"/>
</dbReference>
<evidence type="ECO:0000313" key="21">
    <source>
        <dbReference type="Proteomes" id="UP000762676"/>
    </source>
</evidence>
<name>A0AAV4HZE4_9GAST</name>
<keyword evidence="9 20" id="KW-0418">Kinase</keyword>
<dbReference type="InterPro" id="IPR049571">
    <property type="entry name" value="NIM1K_STKc"/>
</dbReference>
<dbReference type="FunFam" id="3.30.200.20:FF:000003">
    <property type="entry name" value="Non-specific serine/threonine protein kinase"/>
    <property type="match status" value="1"/>
</dbReference>
<feature type="domain" description="Protein kinase" evidence="19">
    <location>
        <begin position="126"/>
        <end position="377"/>
    </location>
</feature>
<keyword evidence="6" id="KW-0808">Transferase</keyword>
<proteinExistence type="inferred from homology"/>
<dbReference type="AlphaFoldDB" id="A0AAV4HZE4"/>
<evidence type="ECO:0000256" key="12">
    <source>
        <dbReference type="ARBA" id="ARBA00047899"/>
    </source>
</evidence>
<organism evidence="20 21">
    <name type="scientific">Elysia marginata</name>
    <dbReference type="NCBI Taxonomy" id="1093978"/>
    <lineage>
        <taxon>Eukaryota</taxon>
        <taxon>Metazoa</taxon>
        <taxon>Spiralia</taxon>
        <taxon>Lophotrochozoa</taxon>
        <taxon>Mollusca</taxon>
        <taxon>Gastropoda</taxon>
        <taxon>Heterobranchia</taxon>
        <taxon>Euthyneura</taxon>
        <taxon>Panpulmonata</taxon>
        <taxon>Sacoglossa</taxon>
        <taxon>Placobranchoidea</taxon>
        <taxon>Plakobranchidae</taxon>
        <taxon>Elysia</taxon>
    </lineage>
</organism>
<dbReference type="Pfam" id="PF00069">
    <property type="entry name" value="Pkinase"/>
    <property type="match status" value="1"/>
</dbReference>
<dbReference type="PROSITE" id="PS00107">
    <property type="entry name" value="PROTEIN_KINASE_ATP"/>
    <property type="match status" value="1"/>
</dbReference>
<feature type="transmembrane region" description="Helical" evidence="18">
    <location>
        <begin position="299"/>
        <end position="323"/>
    </location>
</feature>
<evidence type="ECO:0000256" key="4">
    <source>
        <dbReference type="ARBA" id="ARBA00022527"/>
    </source>
</evidence>
<dbReference type="PROSITE" id="PS00108">
    <property type="entry name" value="PROTEIN_KINASE_ST"/>
    <property type="match status" value="1"/>
</dbReference>
<keyword evidence="18" id="KW-1133">Transmembrane helix</keyword>
<dbReference type="EC" id="2.7.11.1" evidence="3"/>
<dbReference type="InterPro" id="IPR000719">
    <property type="entry name" value="Prot_kinase_dom"/>
</dbReference>
<dbReference type="EMBL" id="BMAT01012953">
    <property type="protein sequence ID" value="GFS02587.1"/>
    <property type="molecule type" value="Genomic_DNA"/>
</dbReference>
<evidence type="ECO:0000256" key="6">
    <source>
        <dbReference type="ARBA" id="ARBA00022679"/>
    </source>
</evidence>
<evidence type="ECO:0000256" key="18">
    <source>
        <dbReference type="SAM" id="Phobius"/>
    </source>
</evidence>
<evidence type="ECO:0000256" key="7">
    <source>
        <dbReference type="ARBA" id="ARBA00022723"/>
    </source>
</evidence>
<feature type="compositionally biased region" description="Gly residues" evidence="17">
    <location>
        <begin position="465"/>
        <end position="484"/>
    </location>
</feature>
<feature type="region of interest" description="Disordered" evidence="17">
    <location>
        <begin position="69"/>
        <end position="98"/>
    </location>
</feature>
<evidence type="ECO:0000256" key="9">
    <source>
        <dbReference type="ARBA" id="ARBA00022777"/>
    </source>
</evidence>
<protein>
    <recommendedName>
        <fullName evidence="14">Serine/threonine-protein kinase NIM1</fullName>
        <ecNumber evidence="3">2.7.11.1</ecNumber>
    </recommendedName>
    <alternativeName>
        <fullName evidence="15">NIM1 serine/threonine-protein kinase</fullName>
    </alternativeName>
</protein>
<feature type="region of interest" description="Disordered" evidence="17">
    <location>
        <begin position="465"/>
        <end position="519"/>
    </location>
</feature>
<dbReference type="GO" id="GO:0046872">
    <property type="term" value="F:metal ion binding"/>
    <property type="evidence" value="ECO:0007669"/>
    <property type="project" value="UniProtKB-KW"/>
</dbReference>
<evidence type="ECO:0000256" key="1">
    <source>
        <dbReference type="ARBA" id="ARBA00001946"/>
    </source>
</evidence>
<evidence type="ECO:0000256" key="11">
    <source>
        <dbReference type="ARBA" id="ARBA00022842"/>
    </source>
</evidence>
<dbReference type="PANTHER" id="PTHR24346">
    <property type="entry name" value="MAP/MICROTUBULE AFFINITY-REGULATING KINASE"/>
    <property type="match status" value="1"/>
</dbReference>
<keyword evidence="10 16" id="KW-0067">ATP-binding</keyword>
<dbReference type="SMART" id="SM00220">
    <property type="entry name" value="S_TKc"/>
    <property type="match status" value="1"/>
</dbReference>
<keyword evidence="18" id="KW-0812">Transmembrane</keyword>
<comment type="cofactor">
    <cofactor evidence="1">
        <name>Mg(2+)</name>
        <dbReference type="ChEBI" id="CHEBI:18420"/>
    </cofactor>
</comment>
<feature type="compositionally biased region" description="Polar residues" evidence="17">
    <location>
        <begin position="498"/>
        <end position="519"/>
    </location>
</feature>
<evidence type="ECO:0000313" key="20">
    <source>
        <dbReference type="EMBL" id="GFS02587.1"/>
    </source>
</evidence>
<evidence type="ECO:0000256" key="13">
    <source>
        <dbReference type="ARBA" id="ARBA00048679"/>
    </source>
</evidence>
<dbReference type="Gene3D" id="1.10.510.10">
    <property type="entry name" value="Transferase(Phosphotransferase) domain 1"/>
    <property type="match status" value="1"/>
</dbReference>
<dbReference type="PANTHER" id="PTHR24346:SF49">
    <property type="entry name" value="NIM1 SERINE_THREONINE PROTEIN KINASE"/>
    <property type="match status" value="1"/>
</dbReference>
<dbReference type="CDD" id="cd14075">
    <property type="entry name" value="STKc_NIM1"/>
    <property type="match status" value="1"/>
</dbReference>
<evidence type="ECO:0000256" key="8">
    <source>
        <dbReference type="ARBA" id="ARBA00022741"/>
    </source>
</evidence>
<dbReference type="InterPro" id="IPR011009">
    <property type="entry name" value="Kinase-like_dom_sf"/>
</dbReference>
<keyword evidence="21" id="KW-1185">Reference proteome</keyword>
<comment type="similarity">
    <text evidence="2">Belongs to the protein kinase superfamily. CAMK Ser/Thr protein kinase family.</text>
</comment>
<feature type="compositionally biased region" description="Polar residues" evidence="17">
    <location>
        <begin position="38"/>
        <end position="52"/>
    </location>
</feature>
<evidence type="ECO:0000256" key="15">
    <source>
        <dbReference type="ARBA" id="ARBA00080118"/>
    </source>
</evidence>
<dbReference type="GO" id="GO:0000226">
    <property type="term" value="P:microtubule cytoskeleton organization"/>
    <property type="evidence" value="ECO:0007669"/>
    <property type="project" value="TreeGrafter"/>
</dbReference>
<comment type="catalytic activity">
    <reaction evidence="13">
        <text>L-seryl-[protein] + ATP = O-phospho-L-seryl-[protein] + ADP + H(+)</text>
        <dbReference type="Rhea" id="RHEA:17989"/>
        <dbReference type="Rhea" id="RHEA-COMP:9863"/>
        <dbReference type="Rhea" id="RHEA-COMP:11604"/>
        <dbReference type="ChEBI" id="CHEBI:15378"/>
        <dbReference type="ChEBI" id="CHEBI:29999"/>
        <dbReference type="ChEBI" id="CHEBI:30616"/>
        <dbReference type="ChEBI" id="CHEBI:83421"/>
        <dbReference type="ChEBI" id="CHEBI:456216"/>
        <dbReference type="EC" id="2.7.11.1"/>
    </reaction>
</comment>
<feature type="binding site" evidence="16">
    <location>
        <position position="155"/>
    </location>
    <ligand>
        <name>ATP</name>
        <dbReference type="ChEBI" id="CHEBI:30616"/>
    </ligand>
</feature>
<feature type="compositionally biased region" description="Low complexity" evidence="17">
    <location>
        <begin position="11"/>
        <end position="25"/>
    </location>
</feature>
<evidence type="ECO:0000256" key="5">
    <source>
        <dbReference type="ARBA" id="ARBA00022553"/>
    </source>
</evidence>
<evidence type="ECO:0000256" key="14">
    <source>
        <dbReference type="ARBA" id="ARBA00069491"/>
    </source>
</evidence>
<dbReference type="InterPro" id="IPR017441">
    <property type="entry name" value="Protein_kinase_ATP_BS"/>
</dbReference>
<dbReference type="PROSITE" id="PS50011">
    <property type="entry name" value="PROTEIN_KINASE_DOM"/>
    <property type="match status" value="1"/>
</dbReference>
<evidence type="ECO:0000256" key="17">
    <source>
        <dbReference type="SAM" id="MobiDB-lite"/>
    </source>
</evidence>
<reference evidence="20 21" key="1">
    <citation type="journal article" date="2021" name="Elife">
        <title>Chloroplast acquisition without the gene transfer in kleptoplastic sea slugs, Plakobranchus ocellatus.</title>
        <authorList>
            <person name="Maeda T."/>
            <person name="Takahashi S."/>
            <person name="Yoshida T."/>
            <person name="Shimamura S."/>
            <person name="Takaki Y."/>
            <person name="Nagai Y."/>
            <person name="Toyoda A."/>
            <person name="Suzuki Y."/>
            <person name="Arimoto A."/>
            <person name="Ishii H."/>
            <person name="Satoh N."/>
            <person name="Nishiyama T."/>
            <person name="Hasebe M."/>
            <person name="Maruyama T."/>
            <person name="Minagawa J."/>
            <person name="Obokata J."/>
            <person name="Shigenobu S."/>
        </authorList>
    </citation>
    <scope>NUCLEOTIDE SEQUENCE [LARGE SCALE GENOMIC DNA]</scope>
</reference>
<feature type="compositionally biased region" description="Polar residues" evidence="17">
    <location>
        <begin position="1"/>
        <end position="10"/>
    </location>
</feature>
<dbReference type="GO" id="GO:0005737">
    <property type="term" value="C:cytoplasm"/>
    <property type="evidence" value="ECO:0007669"/>
    <property type="project" value="TreeGrafter"/>
</dbReference>
<accession>A0AAV4HZE4</accession>
<evidence type="ECO:0000256" key="3">
    <source>
        <dbReference type="ARBA" id="ARBA00012513"/>
    </source>
</evidence>
<keyword evidence="5" id="KW-0597">Phosphoprotein</keyword>
<gene>
    <name evidence="20" type="ORF">ElyMa_006448400</name>
</gene>
<dbReference type="GO" id="GO:0005524">
    <property type="term" value="F:ATP binding"/>
    <property type="evidence" value="ECO:0007669"/>
    <property type="project" value="UniProtKB-UniRule"/>
</dbReference>
<comment type="catalytic activity">
    <reaction evidence="12">
        <text>L-threonyl-[protein] + ATP = O-phospho-L-threonyl-[protein] + ADP + H(+)</text>
        <dbReference type="Rhea" id="RHEA:46608"/>
        <dbReference type="Rhea" id="RHEA-COMP:11060"/>
        <dbReference type="Rhea" id="RHEA-COMP:11605"/>
        <dbReference type="ChEBI" id="CHEBI:15378"/>
        <dbReference type="ChEBI" id="CHEBI:30013"/>
        <dbReference type="ChEBI" id="CHEBI:30616"/>
        <dbReference type="ChEBI" id="CHEBI:61977"/>
        <dbReference type="ChEBI" id="CHEBI:456216"/>
        <dbReference type="EC" id="2.7.11.1"/>
    </reaction>
</comment>
<feature type="compositionally biased region" description="Polar residues" evidence="17">
    <location>
        <begin position="81"/>
        <end position="91"/>
    </location>
</feature>
<dbReference type="InterPro" id="IPR008271">
    <property type="entry name" value="Ser/Thr_kinase_AS"/>
</dbReference>
<keyword evidence="4" id="KW-0723">Serine/threonine-protein kinase</keyword>
<feature type="region of interest" description="Disordered" evidence="17">
    <location>
        <begin position="1"/>
        <end position="52"/>
    </location>
</feature>
<dbReference type="GO" id="GO:0050321">
    <property type="term" value="F:tau-protein kinase activity"/>
    <property type="evidence" value="ECO:0007669"/>
    <property type="project" value="TreeGrafter"/>
</dbReference>